<organism evidence="1 2">
    <name type="scientific">Mycoplasmopsis columboralis</name>
    <dbReference type="NCBI Taxonomy" id="171282"/>
    <lineage>
        <taxon>Bacteria</taxon>
        <taxon>Bacillati</taxon>
        <taxon>Mycoplasmatota</taxon>
        <taxon>Mycoplasmoidales</taxon>
        <taxon>Metamycoplasmataceae</taxon>
        <taxon>Mycoplasmopsis</taxon>
    </lineage>
</organism>
<dbReference type="OrthoDB" id="9966365at2"/>
<gene>
    <name evidence="1" type="ORF">NCTC10179_00156</name>
</gene>
<keyword evidence="2" id="KW-1185">Reference proteome</keyword>
<proteinExistence type="predicted"/>
<protein>
    <submittedName>
        <fullName evidence="1">Uncharacterized protein</fullName>
    </submittedName>
</protein>
<evidence type="ECO:0000313" key="1">
    <source>
        <dbReference type="EMBL" id="VEU75999.1"/>
    </source>
</evidence>
<dbReference type="RefSeq" id="WP_036434551.1">
    <property type="nucleotide sequence ID" value="NZ_LR215039.1"/>
</dbReference>
<dbReference type="KEGG" id="mcou:NCTC10179_00156"/>
<dbReference type="AlphaFoldDB" id="A0A449B607"/>
<evidence type="ECO:0000313" key="2">
    <source>
        <dbReference type="Proteomes" id="UP000289497"/>
    </source>
</evidence>
<name>A0A449B607_9BACT</name>
<accession>A0A449B607</accession>
<dbReference type="EMBL" id="LR215039">
    <property type="protein sequence ID" value="VEU75999.1"/>
    <property type="molecule type" value="Genomic_DNA"/>
</dbReference>
<dbReference type="Proteomes" id="UP000289497">
    <property type="component" value="Chromosome"/>
</dbReference>
<reference evidence="1 2" key="1">
    <citation type="submission" date="2019-01" db="EMBL/GenBank/DDBJ databases">
        <authorList>
            <consortium name="Pathogen Informatics"/>
        </authorList>
    </citation>
    <scope>NUCLEOTIDE SEQUENCE [LARGE SCALE GENOMIC DNA]</scope>
    <source>
        <strain evidence="1 2">NCTC10179</strain>
    </source>
</reference>
<sequence>MNKHSNNDIIPSEDEIEINTLKSLALMDKVSLNDDLKWVNKKFKTTKKSNSHNNTKTNPNLKIDKNLVLKNLFLIEKDLNKLQIRMQEKENFWIQKINFSTNEFSDILKEYLSDDFNKNKNEVNDNQQNLITKKKLEF</sequence>